<dbReference type="GO" id="GO:0005930">
    <property type="term" value="C:axoneme"/>
    <property type="evidence" value="ECO:0007669"/>
    <property type="project" value="TreeGrafter"/>
</dbReference>
<comment type="similarity">
    <text evidence="1">Belongs to the DNAI7 family.</text>
</comment>
<dbReference type="STRING" id="13249.T1HD24"/>
<dbReference type="RefSeq" id="XP_074000203.1">
    <property type="nucleotide sequence ID" value="XM_074144102.1"/>
</dbReference>
<dbReference type="PANTHER" id="PTHR20929">
    <property type="entry name" value="LUNG ADENOMA SUSCEPTIBILITY 1-RELATED"/>
    <property type="match status" value="1"/>
</dbReference>
<dbReference type="GO" id="GO:0008017">
    <property type="term" value="F:microtubule binding"/>
    <property type="evidence" value="ECO:0007669"/>
    <property type="project" value="TreeGrafter"/>
</dbReference>
<evidence type="ECO:0008006" key="6">
    <source>
        <dbReference type="Google" id="ProtNLM"/>
    </source>
</evidence>
<dbReference type="eggNOG" id="ENOG502QQM9">
    <property type="taxonomic scope" value="Eukaryota"/>
</dbReference>
<evidence type="ECO:0000313" key="5">
    <source>
        <dbReference type="Proteomes" id="UP000015103"/>
    </source>
</evidence>
<dbReference type="EnsemblMetazoa" id="RPRC001939-RA">
    <property type="protein sequence ID" value="RPRC001939-PA"/>
    <property type="gene ID" value="RPRC001939"/>
</dbReference>
<keyword evidence="5" id="KW-1185">Reference proteome</keyword>
<dbReference type="FunCoup" id="T1HD24">
    <property type="interactions" value="8"/>
</dbReference>
<dbReference type="EMBL" id="ACPB03012728">
    <property type="status" value="NOT_ANNOTATED_CDS"/>
    <property type="molecule type" value="Genomic_DNA"/>
</dbReference>
<dbReference type="PANTHER" id="PTHR20929:SF11">
    <property type="entry name" value="DYNEIN AXONEMAL INTERMEDIATE CHAIN 7"/>
    <property type="match status" value="1"/>
</dbReference>
<dbReference type="GeneID" id="141462333"/>
<dbReference type="InterPro" id="IPR022110">
    <property type="entry name" value="CASC1_C"/>
</dbReference>
<organism evidence="4 5">
    <name type="scientific">Rhodnius prolixus</name>
    <name type="common">Triatomid bug</name>
    <dbReference type="NCBI Taxonomy" id="13249"/>
    <lineage>
        <taxon>Eukaryota</taxon>
        <taxon>Metazoa</taxon>
        <taxon>Ecdysozoa</taxon>
        <taxon>Arthropoda</taxon>
        <taxon>Hexapoda</taxon>
        <taxon>Insecta</taxon>
        <taxon>Pterygota</taxon>
        <taxon>Neoptera</taxon>
        <taxon>Paraneoptera</taxon>
        <taxon>Hemiptera</taxon>
        <taxon>Heteroptera</taxon>
        <taxon>Panheteroptera</taxon>
        <taxon>Cimicomorpha</taxon>
        <taxon>Reduviidae</taxon>
        <taxon>Triatominae</taxon>
        <taxon>Rhodnius</taxon>
    </lineage>
</organism>
<dbReference type="OMA" id="EFEREIW"/>
<accession>T1HD24</accession>
<dbReference type="VEuPathDB" id="VectorBase:RPRC001939"/>
<dbReference type="InterPro" id="IPR023247">
    <property type="entry name" value="IC97/Dnai7-like"/>
</dbReference>
<proteinExistence type="inferred from homology"/>
<evidence type="ECO:0000259" key="2">
    <source>
        <dbReference type="Pfam" id="PF12366"/>
    </source>
</evidence>
<dbReference type="Proteomes" id="UP000015103">
    <property type="component" value="Unassembled WGS sequence"/>
</dbReference>
<dbReference type="InterPro" id="IPR031826">
    <property type="entry name" value="IC97/Casc1_N"/>
</dbReference>
<feature type="domain" description="IC97/Casc1 N-terminal" evidence="3">
    <location>
        <begin position="25"/>
        <end position="219"/>
    </location>
</feature>
<dbReference type="Pfam" id="PF12366">
    <property type="entry name" value="Casc1_C"/>
    <property type="match status" value="1"/>
</dbReference>
<dbReference type="GO" id="GO:0048487">
    <property type="term" value="F:beta-tubulin binding"/>
    <property type="evidence" value="ECO:0007669"/>
    <property type="project" value="TreeGrafter"/>
</dbReference>
<sequence length="877" mass="102854">MGPKKRKKSKKQLLEEQEEALRLAKQEAEELSRMRLARLIEIKNLQEDAKLREKRSINEHSIRLYILEKNVRLFESVKKKFLDDRINMRQEDEWRQYLCCDRLPLPSDPSSMNTHLYYWSSLKEAEFMDNILEWIEKYIALLSDLERLIEEPLDATPTKVENWKEVRESYRSEIFKKFDQGTFHILRKIETKMNRIDYWTVDYKRITKNVKICMWAWLTFPISDITKRDPPSVDFPDIGIKIHLPIPFDRKYVVVRVIYVTFDPLSDSSKTWNQPSQPSEGSVVEVVDYWHQKKTEFEREIWNEQFRMLELERKQLGAETVNEPSMKSLVHHKETNDPIKAPVDDTQIDEEKQTSSEIEQIEDDQIVPQKNSEIVEDDETVPNEAEEEYYSANTLLTTVQGSSELISLESIEDFNYDIKEDILDCIFAVQESPSQNVSLRKITQEGKISYIVNNLQKLKVDQSYKDNILKYFKILPAFDSGIKEYLIGSKETKEIGNREINFLKKIKTLLRVETTPHELNLRKFTILGGIYYFDLIKHIMQQFPLKDESCIQVQVGMYEIEKDDFVFIYEPPQIVETDEDEEEKPPPDDNIDKLIQVEISLPEHILWFEAPTPVLWHKDEKIWSKQHVYDIKFNEEKQVINFRVGRALPIGLCAVRYNNLPFQTWEMRPGAVGSNTVLFSLTASTVILEFTIKGDKVALESLQNATGAALEPILGKFYSIYELVNIMKRTGLDIFPGNDAFLYVEGHSLKDYVVEDQAYMGMAMFSQYFQFSWSRWNMLAGWSTVVYQTRQTYLQKQLPNYSMVMSNLFLSTIVACSEVSPAFSEESIPNIGFNPDLYSLLKNICSKKVRKLIRNIDINLVSTVYNFIEKTKFFSYS</sequence>
<evidence type="ECO:0000259" key="3">
    <source>
        <dbReference type="Pfam" id="PF15927"/>
    </source>
</evidence>
<dbReference type="Pfam" id="PF15927">
    <property type="entry name" value="Casc1_N"/>
    <property type="match status" value="1"/>
</dbReference>
<protein>
    <recommendedName>
        <fullName evidence="6">Axonemal 84 kDa protein</fullName>
    </recommendedName>
</protein>
<dbReference type="AlphaFoldDB" id="T1HD24"/>
<evidence type="ECO:0000313" key="4">
    <source>
        <dbReference type="EnsemblMetazoa" id="RPRC001939-PA"/>
    </source>
</evidence>
<reference evidence="4" key="1">
    <citation type="submission" date="2015-05" db="UniProtKB">
        <authorList>
            <consortium name="EnsemblMetazoa"/>
        </authorList>
    </citation>
    <scope>IDENTIFICATION</scope>
</reference>
<dbReference type="HOGENOM" id="CLU_003945_0_0_1"/>
<feature type="domain" description="CASC1 C-terminal" evidence="2">
    <location>
        <begin position="622"/>
        <end position="792"/>
    </location>
</feature>
<evidence type="ECO:0000256" key="1">
    <source>
        <dbReference type="ARBA" id="ARBA00024332"/>
    </source>
</evidence>
<dbReference type="InParanoid" id="T1HD24"/>
<name>T1HD24_RHOPR</name>